<protein>
    <submittedName>
        <fullName evidence="2">Uncharacterized protein</fullName>
    </submittedName>
</protein>
<proteinExistence type="predicted"/>
<dbReference type="EMBL" id="GBXM01092369">
    <property type="protein sequence ID" value="JAH16208.1"/>
    <property type="molecule type" value="Transcribed_RNA"/>
</dbReference>
<keyword evidence="1" id="KW-0812">Transmembrane</keyword>
<evidence type="ECO:0000256" key="1">
    <source>
        <dbReference type="SAM" id="Phobius"/>
    </source>
</evidence>
<keyword evidence="1" id="KW-1133">Transmembrane helix</keyword>
<reference evidence="2" key="1">
    <citation type="submission" date="2014-11" db="EMBL/GenBank/DDBJ databases">
        <authorList>
            <person name="Amaro Gonzalez C."/>
        </authorList>
    </citation>
    <scope>NUCLEOTIDE SEQUENCE</scope>
</reference>
<feature type="transmembrane region" description="Helical" evidence="1">
    <location>
        <begin position="12"/>
        <end position="32"/>
    </location>
</feature>
<reference evidence="2" key="2">
    <citation type="journal article" date="2015" name="Fish Shellfish Immunol.">
        <title>Early steps in the European eel (Anguilla anguilla)-Vibrio vulnificus interaction in the gills: Role of the RtxA13 toxin.</title>
        <authorList>
            <person name="Callol A."/>
            <person name="Pajuelo D."/>
            <person name="Ebbesson L."/>
            <person name="Teles M."/>
            <person name="MacKenzie S."/>
            <person name="Amaro C."/>
        </authorList>
    </citation>
    <scope>NUCLEOTIDE SEQUENCE</scope>
</reference>
<accession>A0A0E9QJD9</accession>
<dbReference type="AlphaFoldDB" id="A0A0E9QJD9"/>
<organism evidence="2">
    <name type="scientific">Anguilla anguilla</name>
    <name type="common">European freshwater eel</name>
    <name type="synonym">Muraena anguilla</name>
    <dbReference type="NCBI Taxonomy" id="7936"/>
    <lineage>
        <taxon>Eukaryota</taxon>
        <taxon>Metazoa</taxon>
        <taxon>Chordata</taxon>
        <taxon>Craniata</taxon>
        <taxon>Vertebrata</taxon>
        <taxon>Euteleostomi</taxon>
        <taxon>Actinopterygii</taxon>
        <taxon>Neopterygii</taxon>
        <taxon>Teleostei</taxon>
        <taxon>Anguilliformes</taxon>
        <taxon>Anguillidae</taxon>
        <taxon>Anguilla</taxon>
    </lineage>
</organism>
<evidence type="ECO:0000313" key="2">
    <source>
        <dbReference type="EMBL" id="JAH16208.1"/>
    </source>
</evidence>
<name>A0A0E9QJD9_ANGAN</name>
<keyword evidence="1" id="KW-0472">Membrane</keyword>
<sequence length="33" mass="4000">MSDDHEIFHRPVLHLKLSMYPTFLCFPVIYLVH</sequence>